<name>A0AAP8U724_BRELA</name>
<comment type="caution">
    <text evidence="1">The sequence shown here is derived from an EMBL/GenBank/DDBJ whole genome shotgun (WGS) entry which is preliminary data.</text>
</comment>
<evidence type="ECO:0000313" key="2">
    <source>
        <dbReference type="Proteomes" id="UP000239759"/>
    </source>
</evidence>
<accession>A0AAP8U724</accession>
<proteinExistence type="predicted"/>
<dbReference type="EMBL" id="PRKQ01000001">
    <property type="protein sequence ID" value="PPB12886.1"/>
    <property type="molecule type" value="Genomic_DNA"/>
</dbReference>
<dbReference type="Proteomes" id="UP000239759">
    <property type="component" value="Unassembled WGS sequence"/>
</dbReference>
<gene>
    <name evidence="1" type="ORF">C4A77_00435</name>
</gene>
<dbReference type="RefSeq" id="WP_104030287.1">
    <property type="nucleotide sequence ID" value="NZ_PRKQ01000001.1"/>
</dbReference>
<organism evidence="1 2">
    <name type="scientific">Brevibacillus laterosporus</name>
    <name type="common">Bacillus laterosporus</name>
    <dbReference type="NCBI Taxonomy" id="1465"/>
    <lineage>
        <taxon>Bacteria</taxon>
        <taxon>Bacillati</taxon>
        <taxon>Bacillota</taxon>
        <taxon>Bacilli</taxon>
        <taxon>Bacillales</taxon>
        <taxon>Paenibacillaceae</taxon>
        <taxon>Brevibacillus</taxon>
    </lineage>
</organism>
<reference evidence="1 2" key="1">
    <citation type="submission" date="2018-02" db="EMBL/GenBank/DDBJ databases">
        <title>Comparative analysis of genomes of three Brevibacillus laterosporus strains producers of potent antimicrobials isolated from silage.</title>
        <authorList>
            <person name="Kojic M."/>
            <person name="Miljkovic M."/>
            <person name="Studholme D."/>
            <person name="Filipic B."/>
        </authorList>
    </citation>
    <scope>NUCLEOTIDE SEQUENCE [LARGE SCALE GENOMIC DNA]</scope>
    <source>
        <strain evidence="1 2">BGSP11</strain>
    </source>
</reference>
<sequence>MKVPKYIREAIIKNAKANEVAMQTDRIIRDWLGKKKIYNESVIDMYIDSCNIGNDPDGFIKLLESDSFRKGNDSRY</sequence>
<protein>
    <submittedName>
        <fullName evidence="1">Uncharacterized protein</fullName>
    </submittedName>
</protein>
<evidence type="ECO:0000313" key="1">
    <source>
        <dbReference type="EMBL" id="PPB12886.1"/>
    </source>
</evidence>
<dbReference type="AlphaFoldDB" id="A0AAP8U724"/>